<dbReference type="InterPro" id="IPR005162">
    <property type="entry name" value="Retrotrans_gag_dom"/>
</dbReference>
<dbReference type="Proteomes" id="UP000634136">
    <property type="component" value="Unassembled WGS sequence"/>
</dbReference>
<dbReference type="SUPFAM" id="SSF48239">
    <property type="entry name" value="Terpenoid cyclases/Protein prenyltransferases"/>
    <property type="match status" value="1"/>
</dbReference>
<dbReference type="Gene3D" id="1.10.600.10">
    <property type="entry name" value="Farnesyl Diphosphate Synthase"/>
    <property type="match status" value="1"/>
</dbReference>
<dbReference type="SUPFAM" id="SSF48576">
    <property type="entry name" value="Terpenoid synthases"/>
    <property type="match status" value="1"/>
</dbReference>
<feature type="domain" description="Terpene synthase N-terminal" evidence="5">
    <location>
        <begin position="6"/>
        <end position="103"/>
    </location>
</feature>
<dbReference type="InterPro" id="IPR001906">
    <property type="entry name" value="Terpene_synth_N"/>
</dbReference>
<evidence type="ECO:0000313" key="8">
    <source>
        <dbReference type="EMBL" id="KAF7835741.1"/>
    </source>
</evidence>
<reference evidence="8" key="1">
    <citation type="submission" date="2020-09" db="EMBL/GenBank/DDBJ databases">
        <title>Genome-Enabled Discovery of Anthraquinone Biosynthesis in Senna tora.</title>
        <authorList>
            <person name="Kang S.-H."/>
            <person name="Pandey R.P."/>
            <person name="Lee C.-M."/>
            <person name="Sim J.-S."/>
            <person name="Jeong J.-T."/>
            <person name="Choi B.-S."/>
            <person name="Jung M."/>
            <person name="Ginzburg D."/>
            <person name="Zhao K."/>
            <person name="Won S.Y."/>
            <person name="Oh T.-J."/>
            <person name="Yu Y."/>
            <person name="Kim N.-H."/>
            <person name="Lee O.R."/>
            <person name="Lee T.-H."/>
            <person name="Bashyal P."/>
            <person name="Kim T.-S."/>
            <person name="Lee W.-H."/>
            <person name="Kawkins C."/>
            <person name="Kim C.-K."/>
            <person name="Kim J.S."/>
            <person name="Ahn B.O."/>
            <person name="Rhee S.Y."/>
            <person name="Sohng J.K."/>
        </authorList>
    </citation>
    <scope>NUCLEOTIDE SEQUENCE</scope>
    <source>
        <tissue evidence="8">Leaf</tissue>
    </source>
</reference>
<gene>
    <name evidence="8" type="ORF">G2W53_010600</name>
</gene>
<dbReference type="InterPro" id="IPR008949">
    <property type="entry name" value="Isoprenoid_synthase_dom_sf"/>
</dbReference>
<dbReference type="Pfam" id="PF01397">
    <property type="entry name" value="Terpene_synth"/>
    <property type="match status" value="1"/>
</dbReference>
<dbReference type="CDD" id="cd00684">
    <property type="entry name" value="Terpene_cyclase_plant_C1"/>
    <property type="match status" value="1"/>
</dbReference>
<dbReference type="PANTHER" id="PTHR31225:SF9">
    <property type="entry name" value="TERPENE SYNTHASE 10"/>
    <property type="match status" value="1"/>
</dbReference>
<evidence type="ECO:0000256" key="4">
    <source>
        <dbReference type="SAM" id="MobiDB-lite"/>
    </source>
</evidence>
<feature type="region of interest" description="Disordered" evidence="4">
    <location>
        <begin position="690"/>
        <end position="719"/>
    </location>
</feature>
<dbReference type="Pfam" id="PF03732">
    <property type="entry name" value="Retrotrans_gag"/>
    <property type="match status" value="1"/>
</dbReference>
<evidence type="ECO:0000256" key="2">
    <source>
        <dbReference type="ARBA" id="ARBA00022723"/>
    </source>
</evidence>
<dbReference type="EMBL" id="JAAIUW010000004">
    <property type="protein sequence ID" value="KAF7835741.1"/>
    <property type="molecule type" value="Genomic_DNA"/>
</dbReference>
<dbReference type="GO" id="GO:0016102">
    <property type="term" value="P:diterpenoid biosynthetic process"/>
    <property type="evidence" value="ECO:0007669"/>
    <property type="project" value="InterPro"/>
</dbReference>
<accession>A0A835CBK8</accession>
<protein>
    <submittedName>
        <fullName evidence="8">Terpene synthase 10-like isoform X2</fullName>
    </submittedName>
</protein>
<proteinExistence type="predicted"/>
<comment type="caution">
    <text evidence="8">The sequence shown here is derived from an EMBL/GenBank/DDBJ whole genome shotgun (WGS) entry which is preliminary data.</text>
</comment>
<evidence type="ECO:0000313" key="9">
    <source>
        <dbReference type="Proteomes" id="UP000634136"/>
    </source>
</evidence>
<dbReference type="InterPro" id="IPR036965">
    <property type="entry name" value="Terpene_synth_N_sf"/>
</dbReference>
<comment type="cofactor">
    <cofactor evidence="1">
        <name>Mg(2+)</name>
        <dbReference type="ChEBI" id="CHEBI:18420"/>
    </cofactor>
</comment>
<dbReference type="AlphaFoldDB" id="A0A835CBK8"/>
<dbReference type="InterPro" id="IPR044814">
    <property type="entry name" value="Terpene_cyclase_plant_C1"/>
</dbReference>
<evidence type="ECO:0000259" key="6">
    <source>
        <dbReference type="Pfam" id="PF03732"/>
    </source>
</evidence>
<dbReference type="Pfam" id="PF03936">
    <property type="entry name" value="Terpene_synth_C"/>
    <property type="match status" value="1"/>
</dbReference>
<evidence type="ECO:0000256" key="1">
    <source>
        <dbReference type="ARBA" id="ARBA00001946"/>
    </source>
</evidence>
<keyword evidence="9" id="KW-1185">Reference proteome</keyword>
<dbReference type="InterPro" id="IPR005630">
    <property type="entry name" value="Terpene_synthase_metal-bd"/>
</dbReference>
<organism evidence="8 9">
    <name type="scientific">Senna tora</name>
    <dbReference type="NCBI Taxonomy" id="362788"/>
    <lineage>
        <taxon>Eukaryota</taxon>
        <taxon>Viridiplantae</taxon>
        <taxon>Streptophyta</taxon>
        <taxon>Embryophyta</taxon>
        <taxon>Tracheophyta</taxon>
        <taxon>Spermatophyta</taxon>
        <taxon>Magnoliopsida</taxon>
        <taxon>eudicotyledons</taxon>
        <taxon>Gunneridae</taxon>
        <taxon>Pentapetalae</taxon>
        <taxon>rosids</taxon>
        <taxon>fabids</taxon>
        <taxon>Fabales</taxon>
        <taxon>Fabaceae</taxon>
        <taxon>Caesalpinioideae</taxon>
        <taxon>Cassia clade</taxon>
        <taxon>Senna</taxon>
    </lineage>
</organism>
<keyword evidence="3" id="KW-0460">Magnesium</keyword>
<feature type="compositionally biased region" description="Polar residues" evidence="4">
    <location>
        <begin position="690"/>
        <end position="703"/>
    </location>
</feature>
<evidence type="ECO:0000259" key="7">
    <source>
        <dbReference type="Pfam" id="PF03936"/>
    </source>
</evidence>
<dbReference type="GO" id="GO:0000287">
    <property type="term" value="F:magnesium ion binding"/>
    <property type="evidence" value="ECO:0007669"/>
    <property type="project" value="InterPro"/>
</dbReference>
<dbReference type="SFLD" id="SFLDG01019">
    <property type="entry name" value="Terpene_Cyclase_Like_1_C_Termi"/>
    <property type="match status" value="1"/>
</dbReference>
<evidence type="ECO:0000259" key="5">
    <source>
        <dbReference type="Pfam" id="PF01397"/>
    </source>
</evidence>
<dbReference type="Gene3D" id="1.50.10.130">
    <property type="entry name" value="Terpene synthase, N-terminal domain"/>
    <property type="match status" value="1"/>
</dbReference>
<sequence length="851" mass="98412">MDKLKGNEKDLYATSLEFRLLRQHGYHLSTEVFDRFLDEMSNFKQILSDDIKGVLSLYEASFLSMEDESILEKAREFSIEILEEYVREKKENDEMLMLINHALELPLHWRMQRWEALWFINAYESTTPNMIPSLLQFAKLDFNIGQAIHLEELKQTSRKVLTQVNSFIAILDDMYDVYGTLEELELFTEAVERWDINSIDNLPDYMKISFLGLFNFVNELAFDILKGRDHHIHSYIRKVWTDYCKAGLKEAKWYYSGYKPSVEEYLENAWMSISAPVMLLHSYFLIPNPMTNQDLELLKKYPNLLRLSSMVFRLADDLGTSKREKEIGDVPKAIECYMNEHKGCEEEEEACEHVRSLKSKTWKKMNEEAMNSGFSENFKEMCVNLARTAVWCYQEGDGEAKMENENNRKVYEYATPTIHLLSPSIRRPAIEANHFEINPNIIQLLQSHAQFGGLPTEDPIAHILNFLEVCDTFKQNRVSEEAIKLRLFPFSLRDRAKWWLNSLPTDSITTWEDLANKFLAKYFPPGKTAKLRNDIMSFCQYDYENLYEAWERFKDLLQRCPHHGFPKWLQVQTFYNGLYSTFQTTIDASVDGSLMAKPVEVAYNLLETIALNNYHWQSERHMPRSATEINKVEVINALCAQIATLTKQVHSLRVQASVDAISSFISCELCGAKHLYDQCPENSKFEHYSRNPSSFNALSSSQESKPHPPSVESKPSMEDMPLTYLAKTEGSEKVMEGNPGTEEDKEPVEEATTTEGCFEVCLVNDVVDNLAYNDELKYHPIEPSKSSLSFNAKWDANDFVMNSPSLVQCQNFVVAKLLHLLSDKFMTYPVGGADTYFYNKPLPPFIPIDPG</sequence>
<dbReference type="GO" id="GO:0010333">
    <property type="term" value="F:terpene synthase activity"/>
    <property type="evidence" value="ECO:0007669"/>
    <property type="project" value="InterPro"/>
</dbReference>
<keyword evidence="2" id="KW-0479">Metal-binding</keyword>
<dbReference type="OrthoDB" id="1430821at2759"/>
<evidence type="ECO:0000256" key="3">
    <source>
        <dbReference type="ARBA" id="ARBA00022842"/>
    </source>
</evidence>
<dbReference type="PANTHER" id="PTHR31225">
    <property type="entry name" value="OS04G0344100 PROTEIN-RELATED"/>
    <property type="match status" value="1"/>
</dbReference>
<dbReference type="InterPro" id="IPR034741">
    <property type="entry name" value="Terpene_cyclase-like_1_C"/>
</dbReference>
<dbReference type="InterPro" id="IPR008930">
    <property type="entry name" value="Terpenoid_cyclase/PrenylTrfase"/>
</dbReference>
<name>A0A835CBK8_9FABA</name>
<dbReference type="SFLD" id="SFLDS00005">
    <property type="entry name" value="Isoprenoid_Synthase_Type_I"/>
    <property type="match status" value="1"/>
</dbReference>
<dbReference type="InterPro" id="IPR050148">
    <property type="entry name" value="Terpene_synthase-like"/>
</dbReference>
<feature type="domain" description="Terpene synthase metal-binding" evidence="7">
    <location>
        <begin position="148"/>
        <end position="364"/>
    </location>
</feature>
<feature type="domain" description="Retrotransposon gag" evidence="6">
    <location>
        <begin position="486"/>
        <end position="578"/>
    </location>
</feature>